<keyword evidence="4" id="KW-1185">Reference proteome</keyword>
<dbReference type="AlphaFoldDB" id="A0A0B4XM58"/>
<feature type="chain" id="PRO_5002097303" description="Tripartite tricarboxylate transporter substrate binding protein" evidence="2">
    <location>
        <begin position="30"/>
        <end position="327"/>
    </location>
</feature>
<gene>
    <name evidence="3" type="ORF">S7S_06695</name>
</gene>
<organism evidence="3 4">
    <name type="scientific">Isoalcanivorax pacificus W11-5</name>
    <dbReference type="NCBI Taxonomy" id="391936"/>
    <lineage>
        <taxon>Bacteria</taxon>
        <taxon>Pseudomonadati</taxon>
        <taxon>Pseudomonadota</taxon>
        <taxon>Gammaproteobacteria</taxon>
        <taxon>Oceanospirillales</taxon>
        <taxon>Alcanivoracaceae</taxon>
        <taxon>Isoalcanivorax</taxon>
    </lineage>
</organism>
<evidence type="ECO:0000256" key="2">
    <source>
        <dbReference type="SAM" id="SignalP"/>
    </source>
</evidence>
<dbReference type="Gene3D" id="3.40.190.10">
    <property type="entry name" value="Periplasmic binding protein-like II"/>
    <property type="match status" value="1"/>
</dbReference>
<dbReference type="STRING" id="391936.S7S_06695"/>
<dbReference type="InterPro" id="IPR042100">
    <property type="entry name" value="Bug_dom1"/>
</dbReference>
<proteinExistence type="inferred from homology"/>
<accession>A0A0B4XM58</accession>
<comment type="similarity">
    <text evidence="1">Belongs to the UPF0065 (bug) family.</text>
</comment>
<dbReference type="SUPFAM" id="SSF53850">
    <property type="entry name" value="Periplasmic binding protein-like II"/>
    <property type="match status" value="1"/>
</dbReference>
<dbReference type="CDD" id="cd07012">
    <property type="entry name" value="PBP2_Bug_TTT"/>
    <property type="match status" value="1"/>
</dbReference>
<dbReference type="Gene3D" id="3.40.190.150">
    <property type="entry name" value="Bordetella uptake gene, domain 1"/>
    <property type="match status" value="1"/>
</dbReference>
<dbReference type="EMBL" id="CP004387">
    <property type="protein sequence ID" value="AJD47755.1"/>
    <property type="molecule type" value="Genomic_DNA"/>
</dbReference>
<reference evidence="3 4" key="1">
    <citation type="journal article" date="2012" name="J. Bacteriol.">
        <title>Genome sequence of an alkane-degrading bacterium, Alcanivorax pacificus type strain W11-5, isolated from deep sea sediment.</title>
        <authorList>
            <person name="Lai Q."/>
            <person name="Shao Z."/>
        </authorList>
    </citation>
    <scope>NUCLEOTIDE SEQUENCE [LARGE SCALE GENOMIC DNA]</scope>
    <source>
        <strain evidence="3 4">W11-5</strain>
    </source>
</reference>
<dbReference type="Pfam" id="PF03401">
    <property type="entry name" value="TctC"/>
    <property type="match status" value="1"/>
</dbReference>
<dbReference type="KEGG" id="apac:S7S_06695"/>
<dbReference type="PANTHER" id="PTHR42928:SF5">
    <property type="entry name" value="BLR1237 PROTEIN"/>
    <property type="match status" value="1"/>
</dbReference>
<evidence type="ECO:0008006" key="5">
    <source>
        <dbReference type="Google" id="ProtNLM"/>
    </source>
</evidence>
<dbReference type="PROSITE" id="PS51257">
    <property type="entry name" value="PROKAR_LIPOPROTEIN"/>
    <property type="match status" value="1"/>
</dbReference>
<evidence type="ECO:0000313" key="4">
    <source>
        <dbReference type="Proteomes" id="UP000006764"/>
    </source>
</evidence>
<dbReference type="PIRSF" id="PIRSF017082">
    <property type="entry name" value="YflP"/>
    <property type="match status" value="1"/>
</dbReference>
<dbReference type="HOGENOM" id="CLU_045683_0_0_6"/>
<dbReference type="InterPro" id="IPR005064">
    <property type="entry name" value="BUG"/>
</dbReference>
<dbReference type="RefSeq" id="WP_008738938.1">
    <property type="nucleotide sequence ID" value="NZ_CP004387.1"/>
</dbReference>
<sequence>MQAGRLSFSLCAAVLLACAGLFSSLSASADYPDKPIRVIVPFPPGGATDSLARVLGDFMSRDLGQPIVIDNRSGAGTMIGSEAAVNARPDGYTLLLTISSLVQAPHLLSNPPFDPVEDFTPVAQLVTTPLVLTVLGESGIETPQQLVQKVKSEPGRHVYGSYGAGSSGHLYMHAFTEQTGLDWVHVPYRGEAPSVTDLLGGQITGVIMSGVGALPHVRSGRMNALAVTGPYRMPAMPDVPTFKELGYERMDNRGWFGLFGPKGVPAEVVQRLSDSATKALADPEVVQRIENLSLIIDPLPAAEFAPIVKRDNDIWSAIIKEVGVKLD</sequence>
<keyword evidence="2" id="KW-0732">Signal</keyword>
<evidence type="ECO:0000313" key="3">
    <source>
        <dbReference type="EMBL" id="AJD47755.1"/>
    </source>
</evidence>
<name>A0A0B4XM58_9GAMM</name>
<feature type="signal peptide" evidence="2">
    <location>
        <begin position="1"/>
        <end position="29"/>
    </location>
</feature>
<evidence type="ECO:0000256" key="1">
    <source>
        <dbReference type="ARBA" id="ARBA00006987"/>
    </source>
</evidence>
<dbReference type="Proteomes" id="UP000006764">
    <property type="component" value="Chromosome"/>
</dbReference>
<dbReference type="PANTHER" id="PTHR42928">
    <property type="entry name" value="TRICARBOXYLATE-BINDING PROTEIN"/>
    <property type="match status" value="1"/>
</dbReference>
<protein>
    <recommendedName>
        <fullName evidence="5">Tripartite tricarboxylate transporter substrate binding protein</fullName>
    </recommendedName>
</protein>